<evidence type="ECO:0000313" key="2">
    <source>
        <dbReference type="Proteomes" id="UP000514744"/>
    </source>
</evidence>
<organism evidence="1 2">
    <name type="scientific">Pseudomonas phage Persinger</name>
    <dbReference type="NCBI Taxonomy" id="2749430"/>
    <lineage>
        <taxon>Viruses</taxon>
        <taxon>Duplodnaviria</taxon>
        <taxon>Heunggongvirae</taxon>
        <taxon>Uroviricota</taxon>
        <taxon>Caudoviricetes</taxon>
        <taxon>Harrisonburgvirus</taxon>
        <taxon>Harrisonburgvirus persinger</taxon>
    </lineage>
</organism>
<dbReference type="Proteomes" id="UP000514744">
    <property type="component" value="Segment"/>
</dbReference>
<reference evidence="1 2" key="1">
    <citation type="submission" date="2020-06" db="EMBL/GenBank/DDBJ databases">
        <authorList>
            <person name="Persinger R.D."/>
            <person name="Temple L."/>
        </authorList>
    </citation>
    <scope>NUCLEOTIDE SEQUENCE [LARGE SCALE GENOMIC DNA]</scope>
</reference>
<name>A0A7D7ENI3_9CAUD</name>
<evidence type="ECO:0000313" key="1">
    <source>
        <dbReference type="EMBL" id="QMP19219.1"/>
    </source>
</evidence>
<dbReference type="EMBL" id="MT613935">
    <property type="protein sequence ID" value="QMP19219.1"/>
    <property type="molecule type" value="Genomic_DNA"/>
</dbReference>
<proteinExistence type="predicted"/>
<dbReference type="GeneID" id="63642516"/>
<protein>
    <submittedName>
        <fullName evidence="1">Uncharacterized protein</fullName>
    </submittedName>
</protein>
<keyword evidence="2" id="KW-1185">Reference proteome</keyword>
<accession>A0A7D7ENI3</accession>
<sequence length="114" mass="12549">MAEFTAQQIIETPFTEYEREKEYFAEIAPIIEQLLEVCKRNQIPVMLACCVSQKANGNAVLMQSGSMPSPEIVPGEMIAAKSLLDGQHVEAITMIEITEQRVSAARVALAATKH</sequence>
<dbReference type="KEGG" id="vg:63642516"/>
<dbReference type="RefSeq" id="YP_010038044.1">
    <property type="nucleotide sequence ID" value="NC_054149.1"/>
</dbReference>